<gene>
    <name evidence="2" type="ORF">GSOID_T00005263001</name>
</gene>
<dbReference type="Proteomes" id="UP000001307">
    <property type="component" value="Unassembled WGS sequence"/>
</dbReference>
<dbReference type="InParanoid" id="E4XAJ9"/>
<evidence type="ECO:0000256" key="1">
    <source>
        <dbReference type="SAM" id="SignalP"/>
    </source>
</evidence>
<evidence type="ECO:0000313" key="3">
    <source>
        <dbReference type="Proteomes" id="UP000001307"/>
    </source>
</evidence>
<feature type="chain" id="PRO_5003192444" evidence="1">
    <location>
        <begin position="17"/>
        <end position="63"/>
    </location>
</feature>
<keyword evidence="1" id="KW-0732">Signal</keyword>
<sequence length="63" mass="6946">MKLFVALAIAAVNGESDVGQQSISCWTGDGETIAEFTANAVEVECSENEICQMTVRSKTRWRY</sequence>
<keyword evidence="3" id="KW-1185">Reference proteome</keyword>
<dbReference type="AlphaFoldDB" id="E4XAJ9"/>
<evidence type="ECO:0000313" key="2">
    <source>
        <dbReference type="EMBL" id="CBY08679.1"/>
    </source>
</evidence>
<name>E4XAJ9_OIKDI</name>
<dbReference type="EMBL" id="FN653032">
    <property type="protein sequence ID" value="CBY08679.1"/>
    <property type="molecule type" value="Genomic_DNA"/>
</dbReference>
<reference evidence="2" key="1">
    <citation type="journal article" date="2010" name="Science">
        <title>Plasticity of animal genome architecture unmasked by rapid evolution of a pelagic tunicate.</title>
        <authorList>
            <person name="Denoeud F."/>
            <person name="Henriet S."/>
            <person name="Mungpakdee S."/>
            <person name="Aury J.M."/>
            <person name="Da Silva C."/>
            <person name="Brinkmann H."/>
            <person name="Mikhaleva J."/>
            <person name="Olsen L.C."/>
            <person name="Jubin C."/>
            <person name="Canestro C."/>
            <person name="Bouquet J.M."/>
            <person name="Danks G."/>
            <person name="Poulain J."/>
            <person name="Campsteijn C."/>
            <person name="Adamski M."/>
            <person name="Cross I."/>
            <person name="Yadetie F."/>
            <person name="Muffato M."/>
            <person name="Louis A."/>
            <person name="Butcher S."/>
            <person name="Tsagkogeorga G."/>
            <person name="Konrad A."/>
            <person name="Singh S."/>
            <person name="Jensen M.F."/>
            <person name="Cong E.H."/>
            <person name="Eikeseth-Otteraa H."/>
            <person name="Noel B."/>
            <person name="Anthouard V."/>
            <person name="Porcel B.M."/>
            <person name="Kachouri-Lafond R."/>
            <person name="Nishino A."/>
            <person name="Ugolini M."/>
            <person name="Chourrout P."/>
            <person name="Nishida H."/>
            <person name="Aasland R."/>
            <person name="Huzurbazar S."/>
            <person name="Westhof E."/>
            <person name="Delsuc F."/>
            <person name="Lehrach H."/>
            <person name="Reinhardt R."/>
            <person name="Weissenbach J."/>
            <person name="Roy S.W."/>
            <person name="Artiguenave F."/>
            <person name="Postlethwait J.H."/>
            <person name="Manak J.R."/>
            <person name="Thompson E.M."/>
            <person name="Jaillon O."/>
            <person name="Du Pasquier L."/>
            <person name="Boudinot P."/>
            <person name="Liberles D.A."/>
            <person name="Volff J.N."/>
            <person name="Philippe H."/>
            <person name="Lenhard B."/>
            <person name="Roest Crollius H."/>
            <person name="Wincker P."/>
            <person name="Chourrout D."/>
        </authorList>
    </citation>
    <scope>NUCLEOTIDE SEQUENCE [LARGE SCALE GENOMIC DNA]</scope>
</reference>
<protein>
    <submittedName>
        <fullName evidence="2">Uncharacterized protein</fullName>
    </submittedName>
</protein>
<organism evidence="2">
    <name type="scientific">Oikopleura dioica</name>
    <name type="common">Tunicate</name>
    <dbReference type="NCBI Taxonomy" id="34765"/>
    <lineage>
        <taxon>Eukaryota</taxon>
        <taxon>Metazoa</taxon>
        <taxon>Chordata</taxon>
        <taxon>Tunicata</taxon>
        <taxon>Appendicularia</taxon>
        <taxon>Copelata</taxon>
        <taxon>Oikopleuridae</taxon>
        <taxon>Oikopleura</taxon>
    </lineage>
</organism>
<feature type="signal peptide" evidence="1">
    <location>
        <begin position="1"/>
        <end position="16"/>
    </location>
</feature>
<accession>E4XAJ9</accession>
<proteinExistence type="predicted"/>